<dbReference type="InterPro" id="IPR021279">
    <property type="entry name" value="DUF2721"/>
</dbReference>
<evidence type="ECO:0000313" key="2">
    <source>
        <dbReference type="EMBL" id="WFP94594.1"/>
    </source>
</evidence>
<dbReference type="Pfam" id="PF11026">
    <property type="entry name" value="DUF2721"/>
    <property type="match status" value="1"/>
</dbReference>
<protein>
    <submittedName>
        <fullName evidence="2">DUF2721 domain-containing protein</fullName>
    </submittedName>
</protein>
<feature type="transmembrane region" description="Helical" evidence="1">
    <location>
        <begin position="74"/>
        <end position="99"/>
    </location>
</feature>
<evidence type="ECO:0000256" key="1">
    <source>
        <dbReference type="SAM" id="Phobius"/>
    </source>
</evidence>
<name>A0ABY8HR58_ENSAD</name>
<dbReference type="EMBL" id="CP121310">
    <property type="protein sequence ID" value="WFP94594.1"/>
    <property type="molecule type" value="Genomic_DNA"/>
</dbReference>
<accession>A0ABY8HR58</accession>
<sequence length="154" mass="16706">MKASMETPSTVIDLASIVQTSLAPVFLLAGTAGFVSVYASRLGRVSDRVNEIGEKYEQNDARRMQLDYLRRRTLALEIAVALGTFAAICTGCAILNLLAGALAFGFREENLFWFFGGAIVSLIGSLLAFLFEMLIAGRNMLRQMRMDQAASGGD</sequence>
<feature type="transmembrane region" description="Helical" evidence="1">
    <location>
        <begin position="111"/>
        <end position="136"/>
    </location>
</feature>
<keyword evidence="1" id="KW-1133">Transmembrane helix</keyword>
<keyword evidence="1" id="KW-0812">Transmembrane</keyword>
<dbReference type="Proteomes" id="UP001214094">
    <property type="component" value="Plasmid unnamedB"/>
</dbReference>
<geneLocation type="plasmid" evidence="2 3">
    <name>unnamedB</name>
</geneLocation>
<evidence type="ECO:0000313" key="3">
    <source>
        <dbReference type="Proteomes" id="UP001214094"/>
    </source>
</evidence>
<proteinExistence type="predicted"/>
<feature type="transmembrane region" description="Helical" evidence="1">
    <location>
        <begin position="20"/>
        <end position="39"/>
    </location>
</feature>
<organism evidence="2 3">
    <name type="scientific">Ensifer adhaerens</name>
    <name type="common">Sinorhizobium morelense</name>
    <dbReference type="NCBI Taxonomy" id="106592"/>
    <lineage>
        <taxon>Bacteria</taxon>
        <taxon>Pseudomonadati</taxon>
        <taxon>Pseudomonadota</taxon>
        <taxon>Alphaproteobacteria</taxon>
        <taxon>Hyphomicrobiales</taxon>
        <taxon>Rhizobiaceae</taxon>
        <taxon>Sinorhizobium/Ensifer group</taxon>
        <taxon>Ensifer</taxon>
    </lineage>
</organism>
<keyword evidence="3" id="KW-1185">Reference proteome</keyword>
<keyword evidence="1" id="KW-0472">Membrane</keyword>
<keyword evidence="2" id="KW-0614">Plasmid</keyword>
<reference evidence="2 3" key="1">
    <citation type="submission" date="2023-03" db="EMBL/GenBank/DDBJ databases">
        <title>Comparative genome and transcriptome analysis combination mining strategies for increasing vitamin B12 production of Ensifer adhaerens strain.</title>
        <authorList>
            <person name="Yongheng L."/>
        </authorList>
    </citation>
    <scope>NUCLEOTIDE SEQUENCE [LARGE SCALE GENOMIC DNA]</scope>
    <source>
        <strain evidence="2 3">Casida A-T305</strain>
        <plasmid evidence="2 3">unnamedB</plasmid>
    </source>
</reference>
<gene>
    <name evidence="2" type="ORF">P4B07_32845</name>
</gene>